<evidence type="ECO:0000256" key="1">
    <source>
        <dbReference type="ARBA" id="ARBA00004651"/>
    </source>
</evidence>
<dbReference type="EMBL" id="JAUKVY010000024">
    <property type="protein sequence ID" value="MDO1536058.1"/>
    <property type="molecule type" value="Genomic_DNA"/>
</dbReference>
<gene>
    <name evidence="7" type="ORF">Q2T77_27600</name>
</gene>
<evidence type="ECO:0000256" key="4">
    <source>
        <dbReference type="ARBA" id="ARBA00022989"/>
    </source>
</evidence>
<dbReference type="PANTHER" id="PTHR30482:SF20">
    <property type="entry name" value="HIGH-AFFINITY BRANCHED-CHAIN AMINO ACID TRANSPORT SYSTEM PERMEASE PROTEIN LIVM"/>
    <property type="match status" value="1"/>
</dbReference>
<evidence type="ECO:0000313" key="7">
    <source>
        <dbReference type="EMBL" id="MDO1536058.1"/>
    </source>
</evidence>
<comment type="caution">
    <text evidence="7">The sequence shown here is derived from an EMBL/GenBank/DDBJ whole genome shotgun (WGS) entry which is preliminary data.</text>
</comment>
<accession>A0ABT8SC90</accession>
<feature type="transmembrane region" description="Helical" evidence="6">
    <location>
        <begin position="100"/>
        <end position="119"/>
    </location>
</feature>
<reference evidence="7" key="1">
    <citation type="submission" date="2023-06" db="EMBL/GenBank/DDBJ databases">
        <authorList>
            <person name="Jiang Y."/>
            <person name="Liu Q."/>
        </authorList>
    </citation>
    <scope>NUCLEOTIDE SEQUENCE</scope>
    <source>
        <strain evidence="7">CGMCC 1.12090</strain>
    </source>
</reference>
<evidence type="ECO:0000256" key="6">
    <source>
        <dbReference type="SAM" id="Phobius"/>
    </source>
</evidence>
<dbReference type="Proteomes" id="UP001169027">
    <property type="component" value="Unassembled WGS sequence"/>
</dbReference>
<feature type="transmembrane region" description="Helical" evidence="6">
    <location>
        <begin position="221"/>
        <end position="239"/>
    </location>
</feature>
<dbReference type="PANTHER" id="PTHR30482">
    <property type="entry name" value="HIGH-AFFINITY BRANCHED-CHAIN AMINO ACID TRANSPORT SYSTEM PERMEASE"/>
    <property type="match status" value="1"/>
</dbReference>
<protein>
    <submittedName>
        <fullName evidence="7">Branched-chain amino acid ABC transporter permease</fullName>
    </submittedName>
</protein>
<feature type="transmembrane region" description="Helical" evidence="6">
    <location>
        <begin position="245"/>
        <end position="265"/>
    </location>
</feature>
<feature type="transmembrane region" description="Helical" evidence="6">
    <location>
        <begin position="170"/>
        <end position="188"/>
    </location>
</feature>
<evidence type="ECO:0000256" key="5">
    <source>
        <dbReference type="ARBA" id="ARBA00023136"/>
    </source>
</evidence>
<keyword evidence="5 6" id="KW-0472">Membrane</keyword>
<keyword evidence="8" id="KW-1185">Reference proteome</keyword>
<sequence>MSRSHYQTSYAEGRALLRTREQRLLYGALAAALVVAPFAIPTFYVGEASFIFIMCIASLGLMTLTGFTGQVSLGQAAFLGIGAYTHAQLLTLGLPLPLSLLAAAFTAGLAGLAVGLPAIRVSGLHLAVVTLAFAIVTEHVAGRWKSVTGGHSGLAVPDPVLFGFSLGGPLPFYFLCLAMLALVLWLLLNLMRSATGRAFVGVRDSEAAAQGLGIHVARTKVLAFVISAAVSGLAGALLAHQTQFITPESFGLALSLQLVLMVFIGGMGSLRGAIFGALLIGMLPSLISLAKPLLPSRIGSQFGLELFVYGAVLVFFVLLEPRGINGRWVRIRGALDEFPLRRRGGFRRQKAYMRSERG</sequence>
<keyword evidence="2" id="KW-1003">Cell membrane</keyword>
<feature type="transmembrane region" description="Helical" evidence="6">
    <location>
        <begin position="272"/>
        <end position="290"/>
    </location>
</feature>
<dbReference type="CDD" id="cd06581">
    <property type="entry name" value="TM_PBP1_LivM_like"/>
    <property type="match status" value="1"/>
</dbReference>
<organism evidence="7 8">
    <name type="scientific">Variovorax ginsengisoli</name>
    <dbReference type="NCBI Taxonomy" id="363844"/>
    <lineage>
        <taxon>Bacteria</taxon>
        <taxon>Pseudomonadati</taxon>
        <taxon>Pseudomonadota</taxon>
        <taxon>Betaproteobacteria</taxon>
        <taxon>Burkholderiales</taxon>
        <taxon>Comamonadaceae</taxon>
        <taxon>Variovorax</taxon>
    </lineage>
</organism>
<feature type="transmembrane region" description="Helical" evidence="6">
    <location>
        <begin position="24"/>
        <end position="44"/>
    </location>
</feature>
<evidence type="ECO:0000313" key="8">
    <source>
        <dbReference type="Proteomes" id="UP001169027"/>
    </source>
</evidence>
<evidence type="ECO:0000256" key="2">
    <source>
        <dbReference type="ARBA" id="ARBA00022475"/>
    </source>
</evidence>
<keyword evidence="3 6" id="KW-0812">Transmembrane</keyword>
<dbReference type="Pfam" id="PF02653">
    <property type="entry name" value="BPD_transp_2"/>
    <property type="match status" value="1"/>
</dbReference>
<dbReference type="RefSeq" id="WP_301813941.1">
    <property type="nucleotide sequence ID" value="NZ_JAUJZH010000024.1"/>
</dbReference>
<keyword evidence="4 6" id="KW-1133">Transmembrane helix</keyword>
<feature type="transmembrane region" description="Helical" evidence="6">
    <location>
        <begin position="50"/>
        <end position="69"/>
    </location>
</feature>
<dbReference type="InterPro" id="IPR043428">
    <property type="entry name" value="LivM-like"/>
</dbReference>
<feature type="transmembrane region" description="Helical" evidence="6">
    <location>
        <begin position="302"/>
        <end position="319"/>
    </location>
</feature>
<dbReference type="InterPro" id="IPR001851">
    <property type="entry name" value="ABC_transp_permease"/>
</dbReference>
<proteinExistence type="predicted"/>
<comment type="subcellular location">
    <subcellularLocation>
        <location evidence="1">Cell membrane</location>
        <topology evidence="1">Multi-pass membrane protein</topology>
    </subcellularLocation>
</comment>
<evidence type="ECO:0000256" key="3">
    <source>
        <dbReference type="ARBA" id="ARBA00022692"/>
    </source>
</evidence>
<name>A0ABT8SC90_9BURK</name>